<dbReference type="Gene3D" id="3.30.420.10">
    <property type="entry name" value="Ribonuclease H-like superfamily/Ribonuclease H"/>
    <property type="match status" value="1"/>
</dbReference>
<accession>A0A8J5CU92</accession>
<feature type="compositionally biased region" description="Basic residues" evidence="1">
    <location>
        <begin position="135"/>
        <end position="144"/>
    </location>
</feature>
<dbReference type="Proteomes" id="UP000770661">
    <property type="component" value="Unassembled WGS sequence"/>
</dbReference>
<dbReference type="InterPro" id="IPR036397">
    <property type="entry name" value="RNaseH_sf"/>
</dbReference>
<evidence type="ECO:0000313" key="3">
    <source>
        <dbReference type="Proteomes" id="UP000770661"/>
    </source>
</evidence>
<organism evidence="2 3">
    <name type="scientific">Chionoecetes opilio</name>
    <name type="common">Atlantic snow crab</name>
    <name type="synonym">Cancer opilio</name>
    <dbReference type="NCBI Taxonomy" id="41210"/>
    <lineage>
        <taxon>Eukaryota</taxon>
        <taxon>Metazoa</taxon>
        <taxon>Ecdysozoa</taxon>
        <taxon>Arthropoda</taxon>
        <taxon>Crustacea</taxon>
        <taxon>Multicrustacea</taxon>
        <taxon>Malacostraca</taxon>
        <taxon>Eumalacostraca</taxon>
        <taxon>Eucarida</taxon>
        <taxon>Decapoda</taxon>
        <taxon>Pleocyemata</taxon>
        <taxon>Brachyura</taxon>
        <taxon>Eubrachyura</taxon>
        <taxon>Majoidea</taxon>
        <taxon>Majidae</taxon>
        <taxon>Chionoecetes</taxon>
    </lineage>
</organism>
<feature type="region of interest" description="Disordered" evidence="1">
    <location>
        <begin position="90"/>
        <end position="159"/>
    </location>
</feature>
<dbReference type="EMBL" id="JACEEZ010010189">
    <property type="protein sequence ID" value="KAG0721984.1"/>
    <property type="molecule type" value="Genomic_DNA"/>
</dbReference>
<proteinExistence type="predicted"/>
<feature type="compositionally biased region" description="Basic and acidic residues" evidence="1">
    <location>
        <begin position="1"/>
        <end position="16"/>
    </location>
</feature>
<dbReference type="InterPro" id="IPR012337">
    <property type="entry name" value="RNaseH-like_sf"/>
</dbReference>
<keyword evidence="3" id="KW-1185">Reference proteome</keyword>
<evidence type="ECO:0000256" key="1">
    <source>
        <dbReference type="SAM" id="MobiDB-lite"/>
    </source>
</evidence>
<dbReference type="AlphaFoldDB" id="A0A8J5CU92"/>
<gene>
    <name evidence="2" type="ORF">GWK47_045319</name>
</gene>
<feature type="region of interest" description="Disordered" evidence="1">
    <location>
        <begin position="1"/>
        <end position="24"/>
    </location>
</feature>
<feature type="compositionally biased region" description="Low complexity" evidence="1">
    <location>
        <begin position="195"/>
        <end position="207"/>
    </location>
</feature>
<reference evidence="2" key="1">
    <citation type="submission" date="2020-07" db="EMBL/GenBank/DDBJ databases">
        <title>The High-quality genome of the commercially important snow crab, Chionoecetes opilio.</title>
        <authorList>
            <person name="Jeong J.-H."/>
            <person name="Ryu S."/>
        </authorList>
    </citation>
    <scope>NUCLEOTIDE SEQUENCE</scope>
    <source>
        <strain evidence="2">MADBK_172401_WGS</strain>
        <tissue evidence="2">Digestive gland</tissue>
    </source>
</reference>
<name>A0A8J5CU92_CHIOP</name>
<dbReference type="GO" id="GO:0003676">
    <property type="term" value="F:nucleic acid binding"/>
    <property type="evidence" value="ECO:0007669"/>
    <property type="project" value="InterPro"/>
</dbReference>
<dbReference type="SUPFAM" id="SSF53098">
    <property type="entry name" value="Ribonuclease H-like"/>
    <property type="match status" value="1"/>
</dbReference>
<protein>
    <submittedName>
        <fullName evidence="2">Uncharacterized protein</fullName>
    </submittedName>
</protein>
<sequence length="280" mass="30642">MCTTRELRGARADGHGPGRRAGQPCIPFTDGSVDPDSGRTGAAFVTTGGTELSWRTLKNCSTLPTELVAIQHALEHAPHHGRQLCNTHRLLDGAAGPPTADPKDNVRSSPPSQAAHRALSRREGVSGSMDPQPRRGPRVTRRRGAGPPSEPPAAPASPCTCLPAYSSSRRRARRAAAHCVTRHTENWRPGRGRRPGTLQPPTTPTGRHPATTQGRWRLLQRVRLGYCTREELQEDFEGKCGDHCEMHTRRPLVHYLLSCPPPPPEARPDPRRPACRWGAF</sequence>
<dbReference type="OrthoDB" id="6373941at2759"/>
<evidence type="ECO:0000313" key="2">
    <source>
        <dbReference type="EMBL" id="KAG0721984.1"/>
    </source>
</evidence>
<comment type="caution">
    <text evidence="2">The sequence shown here is derived from an EMBL/GenBank/DDBJ whole genome shotgun (WGS) entry which is preliminary data.</text>
</comment>
<feature type="region of interest" description="Disordered" evidence="1">
    <location>
        <begin position="180"/>
        <end position="211"/>
    </location>
</feature>